<dbReference type="GO" id="GO:0036070">
    <property type="term" value="P:light-independent bacteriochlorophyll biosynthetic process"/>
    <property type="evidence" value="ECO:0007669"/>
    <property type="project" value="UniProtKB-UniRule"/>
</dbReference>
<keyword evidence="11 13" id="KW-0149">Chlorophyll biosynthesis</keyword>
<dbReference type="InterPro" id="IPR030655">
    <property type="entry name" value="NifH/chlL_CS"/>
</dbReference>
<name>A0A547Q892_9RHOB</name>
<feature type="binding site" evidence="13">
    <location>
        <position position="79"/>
    </location>
    <ligand>
        <name>ATP</name>
        <dbReference type="ChEBI" id="CHEBI:30616"/>
    </ligand>
</feature>
<dbReference type="GO" id="GO:0051539">
    <property type="term" value="F:4 iron, 4 sulfur cluster binding"/>
    <property type="evidence" value="ECO:0007669"/>
    <property type="project" value="UniProtKB-UniRule"/>
</dbReference>
<evidence type="ECO:0000256" key="11">
    <source>
        <dbReference type="ARBA" id="ARBA00023171"/>
    </source>
</evidence>
<evidence type="ECO:0000256" key="6">
    <source>
        <dbReference type="ARBA" id="ARBA00022840"/>
    </source>
</evidence>
<dbReference type="EMBL" id="VFSV01000005">
    <property type="protein sequence ID" value="TRD22589.1"/>
    <property type="molecule type" value="Genomic_DNA"/>
</dbReference>
<dbReference type="PANTHER" id="PTHR42864:SF2">
    <property type="entry name" value="LIGHT-INDEPENDENT PROTOCHLOROPHYLLIDE REDUCTASE IRON-SULFUR ATP-BINDING PROTEIN"/>
    <property type="match status" value="1"/>
</dbReference>
<dbReference type="Pfam" id="PF00142">
    <property type="entry name" value="Fer4_NifH"/>
    <property type="match status" value="1"/>
</dbReference>
<evidence type="ECO:0000256" key="9">
    <source>
        <dbReference type="ARBA" id="ARBA00023004"/>
    </source>
</evidence>
<dbReference type="EC" id="1.3.7.7" evidence="13"/>
<dbReference type="InterPro" id="IPR005971">
    <property type="entry name" value="Protochlorophyllide_ATP-bd"/>
</dbReference>
<dbReference type="CDD" id="cd02032">
    <property type="entry name" value="Bchl-like"/>
    <property type="match status" value="1"/>
</dbReference>
<evidence type="ECO:0000256" key="4">
    <source>
        <dbReference type="ARBA" id="ARBA00022723"/>
    </source>
</evidence>
<accession>A0A547Q892</accession>
<evidence type="ECO:0000256" key="5">
    <source>
        <dbReference type="ARBA" id="ARBA00022741"/>
    </source>
</evidence>
<keyword evidence="5 13" id="KW-0547">Nucleotide-binding</keyword>
<comment type="function">
    <text evidence="13">Component of the dark-operative protochlorophyllide reductase (DPOR) that uses Mg-ATP and reduced ferredoxin to reduce ring D of protochlorophyllide (Pchlide) to form chlorophyllide a (Chlide). This reaction is light-independent. The L component serves as a unique electron donor to the NB-component of the complex, and binds Mg-ATP.</text>
</comment>
<evidence type="ECO:0000256" key="13">
    <source>
        <dbReference type="HAMAP-Rule" id="MF_00355"/>
    </source>
</evidence>
<dbReference type="RefSeq" id="WP_142833533.1">
    <property type="nucleotide sequence ID" value="NZ_VFSV01000005.1"/>
</dbReference>
<evidence type="ECO:0000256" key="14">
    <source>
        <dbReference type="RuleBase" id="RU003688"/>
    </source>
</evidence>
<gene>
    <name evidence="13" type="primary">bchL</name>
    <name evidence="16" type="ORF">FEV53_04010</name>
</gene>
<keyword evidence="7 13" id="KW-0460">Magnesium</keyword>
<evidence type="ECO:0000256" key="1">
    <source>
        <dbReference type="ARBA" id="ARBA00005504"/>
    </source>
</evidence>
<protein>
    <recommendedName>
        <fullName evidence="13">Light-independent protochlorophyllide reductase iron-sulfur ATP-binding protein</fullName>
        <shortName evidence="13">DPOR subunit L</shortName>
        <shortName evidence="13">LI-POR subunit L</shortName>
        <ecNumber evidence="13">1.3.7.7</ecNumber>
    </recommendedName>
</protein>
<dbReference type="NCBIfam" id="TIGR01281">
    <property type="entry name" value="DPOR_bchL"/>
    <property type="match status" value="1"/>
</dbReference>
<comment type="subunit">
    <text evidence="13">Homodimer. Protochlorophyllide reductase is composed of three subunits; BchL, BchN and BchB.</text>
</comment>
<dbReference type="GO" id="GO:0046872">
    <property type="term" value="F:metal ion binding"/>
    <property type="evidence" value="ECO:0007669"/>
    <property type="project" value="UniProtKB-KW"/>
</dbReference>
<evidence type="ECO:0000256" key="12">
    <source>
        <dbReference type="ARBA" id="ARBA00023181"/>
    </source>
</evidence>
<organism evidence="16 17">
    <name type="scientific">Palleronia caenipelagi</name>
    <dbReference type="NCBI Taxonomy" id="2489174"/>
    <lineage>
        <taxon>Bacteria</taxon>
        <taxon>Pseudomonadati</taxon>
        <taxon>Pseudomonadota</taxon>
        <taxon>Alphaproteobacteria</taxon>
        <taxon>Rhodobacterales</taxon>
        <taxon>Roseobacteraceae</taxon>
        <taxon>Palleronia</taxon>
    </lineage>
</organism>
<evidence type="ECO:0000256" key="8">
    <source>
        <dbReference type="ARBA" id="ARBA00023002"/>
    </source>
</evidence>
<dbReference type="InterPro" id="IPR000392">
    <property type="entry name" value="NifH/frxC"/>
</dbReference>
<dbReference type="GO" id="GO:0019685">
    <property type="term" value="P:photosynthesis, dark reaction"/>
    <property type="evidence" value="ECO:0007669"/>
    <property type="project" value="InterPro"/>
</dbReference>
<dbReference type="GO" id="GO:0016636">
    <property type="term" value="F:oxidoreductase activity, acting on the CH-CH group of donors, iron-sulfur protein as acceptor"/>
    <property type="evidence" value="ECO:0007669"/>
    <property type="project" value="UniProtKB-UniRule"/>
</dbReference>
<keyword evidence="6 13" id="KW-0067">ATP-binding</keyword>
<dbReference type="GO" id="GO:0005524">
    <property type="term" value="F:ATP binding"/>
    <property type="evidence" value="ECO:0007669"/>
    <property type="project" value="UniProtKB-UniRule"/>
</dbReference>
<dbReference type="SUPFAM" id="SSF52540">
    <property type="entry name" value="P-loop containing nucleoside triphosphate hydrolases"/>
    <property type="match status" value="1"/>
</dbReference>
<keyword evidence="17" id="KW-1185">Reference proteome</keyword>
<reference evidence="16 17" key="1">
    <citation type="submission" date="2019-06" db="EMBL/GenBank/DDBJ databases">
        <title>Paenimaribius caenipelagi gen. nov., sp. nov., isolated from a tidal flat.</title>
        <authorList>
            <person name="Yoon J.-H."/>
        </authorList>
    </citation>
    <scope>NUCLEOTIDE SEQUENCE [LARGE SCALE GENOMIC DNA]</scope>
    <source>
        <strain evidence="16 17">JBTF-M29</strain>
    </source>
</reference>
<dbReference type="PROSITE" id="PS00746">
    <property type="entry name" value="NIFH_FRXC_1"/>
    <property type="match status" value="1"/>
</dbReference>
<dbReference type="HAMAP" id="MF_00355">
    <property type="entry name" value="ChlL_BchL"/>
    <property type="match status" value="1"/>
</dbReference>
<keyword evidence="12 13" id="KW-0077">Bacteriochlorophyll biosynthesis</keyword>
<dbReference type="InterPro" id="IPR027417">
    <property type="entry name" value="P-loop_NTPase"/>
</dbReference>
<dbReference type="Gene3D" id="3.40.50.300">
    <property type="entry name" value="P-loop containing nucleotide triphosphate hydrolases"/>
    <property type="match status" value="1"/>
</dbReference>
<evidence type="ECO:0000256" key="2">
    <source>
        <dbReference type="ARBA" id="ARBA00022485"/>
    </source>
</evidence>
<comment type="caution">
    <text evidence="16">The sequence shown here is derived from an EMBL/GenBank/DDBJ whole genome shotgun (WGS) entry which is preliminary data.</text>
</comment>
<evidence type="ECO:0000256" key="3">
    <source>
        <dbReference type="ARBA" id="ARBA00022531"/>
    </source>
</evidence>
<comment type="pathway">
    <text evidence="13">Porphyrin-containing compound metabolism; bacteriochlorophyll biosynthesis (light-independent).</text>
</comment>
<evidence type="ECO:0000256" key="15">
    <source>
        <dbReference type="SAM" id="MobiDB-lite"/>
    </source>
</evidence>
<keyword evidence="8 13" id="KW-0560">Oxidoreductase</keyword>
<keyword evidence="9 13" id="KW-0408">Iron</keyword>
<dbReference type="PANTHER" id="PTHR42864">
    <property type="entry name" value="LIGHT-INDEPENDENT PROTOCHLOROPHYLLIDE REDUCTASE IRON-SULFUR ATP-BINDING PROTEIN"/>
    <property type="match status" value="1"/>
</dbReference>
<keyword evidence="4 13" id="KW-0479">Metal-binding</keyword>
<dbReference type="UniPathway" id="UPA00671"/>
<dbReference type="PIRSF" id="PIRSF000363">
    <property type="entry name" value="Nitrogenase_iron"/>
    <property type="match status" value="1"/>
</dbReference>
<feature type="binding site" evidence="13">
    <location>
        <position position="135"/>
    </location>
    <ligand>
        <name>[4Fe-4S] cluster</name>
        <dbReference type="ChEBI" id="CHEBI:49883"/>
        <note>ligand shared between dimeric partners</note>
    </ligand>
</feature>
<feature type="region of interest" description="Disordered" evidence="15">
    <location>
        <begin position="1"/>
        <end position="24"/>
    </location>
</feature>
<dbReference type="PRINTS" id="PR00091">
    <property type="entry name" value="NITROGNASEII"/>
</dbReference>
<comment type="similarity">
    <text evidence="1 13 14">Belongs to the NifH/BchL/ChlL family.</text>
</comment>
<evidence type="ECO:0000256" key="10">
    <source>
        <dbReference type="ARBA" id="ARBA00023014"/>
    </source>
</evidence>
<keyword evidence="2 13" id="KW-0004">4Fe-4S</keyword>
<feature type="binding site" evidence="13">
    <location>
        <begin position="220"/>
        <end position="221"/>
    </location>
    <ligand>
        <name>ATP</name>
        <dbReference type="ChEBI" id="CHEBI:30616"/>
    </ligand>
</feature>
<comment type="cofactor">
    <cofactor evidence="13">
        <name>[4Fe-4S] cluster</name>
        <dbReference type="ChEBI" id="CHEBI:49883"/>
    </cofactor>
    <text evidence="13">Binds 1 [4Fe-4S] cluster per dimer.</text>
</comment>
<dbReference type="PROSITE" id="PS51026">
    <property type="entry name" value="NIFH_FRXC_3"/>
    <property type="match status" value="1"/>
</dbReference>
<feature type="binding site" evidence="13">
    <location>
        <begin position="50"/>
        <end position="55"/>
    </location>
    <ligand>
        <name>ATP</name>
        <dbReference type="ChEBI" id="CHEBI:30616"/>
    </ligand>
</feature>
<dbReference type="GO" id="GO:0016730">
    <property type="term" value="F:oxidoreductase activity, acting on iron-sulfur proteins as donors"/>
    <property type="evidence" value="ECO:0007669"/>
    <property type="project" value="InterPro"/>
</dbReference>
<evidence type="ECO:0000313" key="17">
    <source>
        <dbReference type="Proteomes" id="UP000318590"/>
    </source>
</evidence>
<comment type="catalytic activity">
    <reaction evidence="13">
        <text>chlorophyllide a + oxidized 2[4Fe-4S]-[ferredoxin] + 2 ADP + 2 phosphate = protochlorophyllide a + reduced 2[4Fe-4S]-[ferredoxin] + 2 ATP + 2 H2O</text>
        <dbReference type="Rhea" id="RHEA:28202"/>
        <dbReference type="Rhea" id="RHEA-COMP:10002"/>
        <dbReference type="Rhea" id="RHEA-COMP:10004"/>
        <dbReference type="ChEBI" id="CHEBI:15377"/>
        <dbReference type="ChEBI" id="CHEBI:30616"/>
        <dbReference type="ChEBI" id="CHEBI:33722"/>
        <dbReference type="ChEBI" id="CHEBI:33723"/>
        <dbReference type="ChEBI" id="CHEBI:43474"/>
        <dbReference type="ChEBI" id="CHEBI:83348"/>
        <dbReference type="ChEBI" id="CHEBI:83350"/>
        <dbReference type="ChEBI" id="CHEBI:456216"/>
        <dbReference type="EC" id="1.3.7.7"/>
    </reaction>
</comment>
<keyword evidence="10 13" id="KW-0411">Iron-sulfur</keyword>
<dbReference type="AlphaFoldDB" id="A0A547Q892"/>
<keyword evidence="3 13" id="KW-0602">Photosynthesis</keyword>
<proteinExistence type="inferred from homology"/>
<dbReference type="OrthoDB" id="9778641at2"/>
<sequence length="306" mass="33537">MSPRDDVQTLRAAAGVPRLGEDGEGSVQVHQDEAMKIEGAKVFSVYGKGGIGKSTTSSNLSAAFSMLGHRVLQIGCDPKHDSTFTLTGRLQPTVIDILKEVDFHAEELRPEDFVTTGWNGVQCVEAGGPPAGTGCGGYVVGQTVKLLKQHHMLEETDIVIFDVLGDVVCGGFAAPLQHADRAVIVTANDFDSIYAMNRIIAAVQAKARNYNVRLAGCIANRSKDTDEVDRYCREVGFRRIAHMPDIDAIRRSRLKKKTLFEMPDEEDIVLARAEYVRLAETLYRGTEPLAPAPMEDRDIFELLGFD</sequence>
<evidence type="ECO:0000313" key="16">
    <source>
        <dbReference type="EMBL" id="TRD22589.1"/>
    </source>
</evidence>
<dbReference type="Proteomes" id="UP000318590">
    <property type="component" value="Unassembled WGS sequence"/>
</dbReference>
<dbReference type="PROSITE" id="PS00692">
    <property type="entry name" value="NIFH_FRXC_2"/>
    <property type="match status" value="1"/>
</dbReference>
<comment type="caution">
    <text evidence="13">Lacks conserved residue(s) required for the propagation of feature annotation.</text>
</comment>
<evidence type="ECO:0000256" key="7">
    <source>
        <dbReference type="ARBA" id="ARBA00022842"/>
    </source>
</evidence>
<feature type="binding site" evidence="13">
    <location>
        <position position="169"/>
    </location>
    <ligand>
        <name>[4Fe-4S] cluster</name>
        <dbReference type="ChEBI" id="CHEBI:49883"/>
        <note>ligand shared between dimeric partners</note>
    </ligand>
</feature>
<feature type="binding site" evidence="13">
    <location>
        <position position="54"/>
    </location>
    <ligand>
        <name>Mg(2+)</name>
        <dbReference type="ChEBI" id="CHEBI:18420"/>
    </ligand>
</feature>